<evidence type="ECO:0000256" key="6">
    <source>
        <dbReference type="ARBA" id="ARBA00022801"/>
    </source>
</evidence>
<feature type="domain" description="Replication gene A protein-like" evidence="7">
    <location>
        <begin position="4"/>
        <end position="140"/>
    </location>
</feature>
<name>D9SII2_GALCS</name>
<proteinExistence type="inferred from homology"/>
<evidence type="ECO:0000313" key="9">
    <source>
        <dbReference type="Proteomes" id="UP000001235"/>
    </source>
</evidence>
<protein>
    <submittedName>
        <fullName evidence="8">Replication gene A</fullName>
    </submittedName>
</protein>
<accession>D9SII2</accession>
<dbReference type="Proteomes" id="UP000001235">
    <property type="component" value="Chromosome"/>
</dbReference>
<dbReference type="KEGG" id="gca:Galf_2140"/>
<reference evidence="8 9" key="1">
    <citation type="submission" date="2010-08" db="EMBL/GenBank/DDBJ databases">
        <title>Complete sequence of Gallionella capsiferriformans ES-2.</title>
        <authorList>
            <consortium name="US DOE Joint Genome Institute"/>
            <person name="Lucas S."/>
            <person name="Copeland A."/>
            <person name="Lapidus A."/>
            <person name="Cheng J.-F."/>
            <person name="Bruce D."/>
            <person name="Goodwin L."/>
            <person name="Pitluck S."/>
            <person name="Chertkov O."/>
            <person name="Davenport K.W."/>
            <person name="Detter J.C."/>
            <person name="Han C."/>
            <person name="Tapia R."/>
            <person name="Land M."/>
            <person name="Hauser L."/>
            <person name="Chang Y.-J."/>
            <person name="Jeffries C."/>
            <person name="Kyrpides N."/>
            <person name="Ivanova N."/>
            <person name="Mikhailova N."/>
            <person name="Shelobolina E.S."/>
            <person name="Picardal F."/>
            <person name="Roden E."/>
            <person name="Emerson D."/>
            <person name="Woyke T."/>
        </authorList>
    </citation>
    <scope>NUCLEOTIDE SEQUENCE [LARGE SCALE GENOMIC DNA]</scope>
    <source>
        <strain evidence="8 9">ES-2</strain>
    </source>
</reference>
<dbReference type="AlphaFoldDB" id="D9SII2"/>
<evidence type="ECO:0000259" key="7">
    <source>
        <dbReference type="Pfam" id="PF05840"/>
    </source>
</evidence>
<dbReference type="GO" id="GO:0006260">
    <property type="term" value="P:DNA replication"/>
    <property type="evidence" value="ECO:0007669"/>
    <property type="project" value="UniProtKB-KW"/>
</dbReference>
<dbReference type="GO" id="GO:0004519">
    <property type="term" value="F:endonuclease activity"/>
    <property type="evidence" value="ECO:0007669"/>
    <property type="project" value="UniProtKB-KW"/>
</dbReference>
<keyword evidence="6" id="KW-0378">Hydrolase</keyword>
<comment type="similarity">
    <text evidence="2">Belongs to the phage GPA family.</text>
</comment>
<gene>
    <name evidence="8" type="ordered locus">Galf_2140</name>
</gene>
<keyword evidence="4" id="KW-0540">Nuclease</keyword>
<organism evidence="8 9">
    <name type="scientific">Gallionella capsiferriformans (strain ES-2)</name>
    <name type="common">Gallionella ferruginea capsiferriformans (strain ES-2)</name>
    <dbReference type="NCBI Taxonomy" id="395494"/>
    <lineage>
        <taxon>Bacteria</taxon>
        <taxon>Pseudomonadati</taxon>
        <taxon>Pseudomonadota</taxon>
        <taxon>Betaproteobacteria</taxon>
        <taxon>Nitrosomonadales</taxon>
        <taxon>Gallionellaceae</taxon>
        <taxon>Gallionella</taxon>
    </lineage>
</organism>
<dbReference type="HOGENOM" id="CLU_709310_0_0_4"/>
<dbReference type="Pfam" id="PF05840">
    <property type="entry name" value="Phage_GPA"/>
    <property type="match status" value="1"/>
</dbReference>
<dbReference type="STRING" id="395494.Galf_2140"/>
<dbReference type="InterPro" id="IPR008766">
    <property type="entry name" value="Replication_gene_A-like"/>
</dbReference>
<dbReference type="eggNOG" id="ENOG502Z7TX">
    <property type="taxonomic scope" value="Bacteria"/>
</dbReference>
<evidence type="ECO:0000256" key="2">
    <source>
        <dbReference type="ARBA" id="ARBA00009260"/>
    </source>
</evidence>
<evidence type="ECO:0000256" key="3">
    <source>
        <dbReference type="ARBA" id="ARBA00022705"/>
    </source>
</evidence>
<keyword evidence="3" id="KW-0235">DNA replication</keyword>
<comment type="function">
    <text evidence="1">Possible endonuclease which induces a single-strand cut and initiates DNA replication.</text>
</comment>
<keyword evidence="5" id="KW-0255">Endonuclease</keyword>
<dbReference type="GO" id="GO:0016787">
    <property type="term" value="F:hydrolase activity"/>
    <property type="evidence" value="ECO:0007669"/>
    <property type="project" value="UniProtKB-KW"/>
</dbReference>
<evidence type="ECO:0000256" key="4">
    <source>
        <dbReference type="ARBA" id="ARBA00022722"/>
    </source>
</evidence>
<evidence type="ECO:0000256" key="5">
    <source>
        <dbReference type="ARBA" id="ARBA00022759"/>
    </source>
</evidence>
<sequence length="389" mass="44062">MTLSKGLENYAKAEGLSWAFLTLTAPPQMHPNPTAGKNTWNGTTPDQAHAWISQAYKNAKERLRKKEIVLSGVRVVEPHQDGCPHWHLLVFAHPTEMQAIEASFRYQPEWKSEQGMKFVLDNGRATASTYLFKYVLKTINSVEKLEGELATVDSWRSTWGIRAFEFIGMPAQGMWRNLRATKECPTEPLVADMWRAANRGDACAFIGLNGGLNIKRRQRPVHTKIETTDNSKTIVFNLTDTGESIRIKSEKWKLTPVLKNTDSTGGAVIPNYPRKANSKPEVCTMKKEISPHWSDIGYISPEKPDDHPVKTYKSATPDDKPYFFNEEVERGWRNKPTGASDSKSKIPNQIDDEAYIFPTVTFTKEEIAELMNAAEQLQRVEFAKHSARH</sequence>
<evidence type="ECO:0000256" key="1">
    <source>
        <dbReference type="ARBA" id="ARBA00003293"/>
    </source>
</evidence>
<evidence type="ECO:0000313" key="8">
    <source>
        <dbReference type="EMBL" id="ADL56145.1"/>
    </source>
</evidence>
<keyword evidence="9" id="KW-1185">Reference proteome</keyword>
<dbReference type="EMBL" id="CP002159">
    <property type="protein sequence ID" value="ADL56145.1"/>
    <property type="molecule type" value="Genomic_DNA"/>
</dbReference>